<reference evidence="2" key="1">
    <citation type="submission" date="2021-10" db="EMBL/GenBank/DDBJ databases">
        <title>Tropical sea cucumber genome reveals ecological adaptation and Cuvierian tubules defense mechanism.</title>
        <authorList>
            <person name="Chen T."/>
        </authorList>
    </citation>
    <scope>NUCLEOTIDE SEQUENCE</scope>
    <source>
        <strain evidence="2">Nanhai2018</strain>
        <tissue evidence="2">Muscle</tissue>
    </source>
</reference>
<name>A0A9Q1C8H6_HOLLE</name>
<dbReference type="Proteomes" id="UP001152320">
    <property type="component" value="Chromosome 6"/>
</dbReference>
<protein>
    <submittedName>
        <fullName evidence="2">Uncharacterized protein</fullName>
    </submittedName>
</protein>
<evidence type="ECO:0000313" key="3">
    <source>
        <dbReference type="Proteomes" id="UP001152320"/>
    </source>
</evidence>
<feature type="transmembrane region" description="Helical" evidence="1">
    <location>
        <begin position="24"/>
        <end position="54"/>
    </location>
</feature>
<keyword evidence="1" id="KW-0812">Transmembrane</keyword>
<comment type="caution">
    <text evidence="2">The sequence shown here is derived from an EMBL/GenBank/DDBJ whole genome shotgun (WGS) entry which is preliminary data.</text>
</comment>
<gene>
    <name evidence="2" type="ORF">HOLleu_14570</name>
</gene>
<accession>A0A9Q1C8H6</accession>
<evidence type="ECO:0000256" key="1">
    <source>
        <dbReference type="SAM" id="Phobius"/>
    </source>
</evidence>
<keyword evidence="1" id="KW-1133">Transmembrane helix</keyword>
<evidence type="ECO:0000313" key="2">
    <source>
        <dbReference type="EMBL" id="KAJ8040312.1"/>
    </source>
</evidence>
<organism evidence="2 3">
    <name type="scientific">Holothuria leucospilota</name>
    <name type="common">Black long sea cucumber</name>
    <name type="synonym">Mertensiothuria leucospilota</name>
    <dbReference type="NCBI Taxonomy" id="206669"/>
    <lineage>
        <taxon>Eukaryota</taxon>
        <taxon>Metazoa</taxon>
        <taxon>Echinodermata</taxon>
        <taxon>Eleutherozoa</taxon>
        <taxon>Echinozoa</taxon>
        <taxon>Holothuroidea</taxon>
        <taxon>Aspidochirotacea</taxon>
        <taxon>Aspidochirotida</taxon>
        <taxon>Holothuriidae</taxon>
        <taxon>Holothuria</taxon>
    </lineage>
</organism>
<dbReference type="EMBL" id="JAIZAY010000006">
    <property type="protein sequence ID" value="KAJ8040312.1"/>
    <property type="molecule type" value="Genomic_DNA"/>
</dbReference>
<keyword evidence="3" id="KW-1185">Reference proteome</keyword>
<proteinExistence type="predicted"/>
<sequence>MAHDIPDFLIPCRRQARNLCDGDVVCVCVCVCVYVCVCVCVCVCVFVTLLVIAISQDRIDQHFSYLVYRFVMLRGRTLLFLEEVEGHRRSPEVKN</sequence>
<keyword evidence="1" id="KW-0472">Membrane</keyword>
<dbReference type="AlphaFoldDB" id="A0A9Q1C8H6"/>